<dbReference type="OrthoDB" id="6410249at2759"/>
<accession>A0A3S3NNU2</accession>
<dbReference type="AlphaFoldDB" id="A0A3S3NNU2"/>
<dbReference type="SMART" id="SM00516">
    <property type="entry name" value="SEC14"/>
    <property type="match status" value="1"/>
</dbReference>
<comment type="caution">
    <text evidence="3">The sequence shown here is derived from an EMBL/GenBank/DDBJ whole genome shotgun (WGS) entry which is preliminary data.</text>
</comment>
<dbReference type="InterPro" id="IPR001251">
    <property type="entry name" value="CRAL-TRIO_dom"/>
</dbReference>
<dbReference type="InterPro" id="IPR036273">
    <property type="entry name" value="CRAL/TRIO_N_dom_sf"/>
</dbReference>
<dbReference type="EMBL" id="NCKU01006816">
    <property type="protein sequence ID" value="RWS03129.1"/>
    <property type="molecule type" value="Genomic_DNA"/>
</dbReference>
<feature type="coiled-coil region" evidence="1">
    <location>
        <begin position="27"/>
        <end position="62"/>
    </location>
</feature>
<evidence type="ECO:0000313" key="4">
    <source>
        <dbReference type="Proteomes" id="UP000285301"/>
    </source>
</evidence>
<name>A0A3S3NNU2_9ACAR</name>
<dbReference type="Gene3D" id="3.40.525.10">
    <property type="entry name" value="CRAL-TRIO lipid binding domain"/>
    <property type="match status" value="1"/>
</dbReference>
<dbReference type="GO" id="GO:0012505">
    <property type="term" value="C:endomembrane system"/>
    <property type="evidence" value="ECO:0007669"/>
    <property type="project" value="TreeGrafter"/>
</dbReference>
<feature type="domain" description="CRAL-TRIO" evidence="2">
    <location>
        <begin position="111"/>
        <end position="268"/>
    </location>
</feature>
<dbReference type="SUPFAM" id="SSF46938">
    <property type="entry name" value="CRAL/TRIO N-terminal domain"/>
    <property type="match status" value="1"/>
</dbReference>
<reference evidence="3 4" key="1">
    <citation type="journal article" date="2018" name="Gigascience">
        <title>Genomes of trombidid mites reveal novel predicted allergens and laterally-transferred genes associated with secondary metabolism.</title>
        <authorList>
            <person name="Dong X."/>
            <person name="Chaisiri K."/>
            <person name="Xia D."/>
            <person name="Armstrong S.D."/>
            <person name="Fang Y."/>
            <person name="Donnelly M.J."/>
            <person name="Kadowaki T."/>
            <person name="McGarry J.W."/>
            <person name="Darby A.C."/>
            <person name="Makepeace B.L."/>
        </authorList>
    </citation>
    <scope>NUCLEOTIDE SEQUENCE [LARGE SCALE GENOMIC DNA]</scope>
    <source>
        <strain evidence="3">UoL-WK</strain>
    </source>
</reference>
<dbReference type="InterPro" id="IPR036865">
    <property type="entry name" value="CRAL-TRIO_dom_sf"/>
</dbReference>
<dbReference type="InterPro" id="IPR053012">
    <property type="entry name" value="ER-organelle_contact"/>
</dbReference>
<dbReference type="Proteomes" id="UP000285301">
    <property type="component" value="Unassembled WGS sequence"/>
</dbReference>
<dbReference type="Pfam" id="PF00650">
    <property type="entry name" value="CRAL_TRIO"/>
    <property type="match status" value="1"/>
</dbReference>
<evidence type="ECO:0000313" key="3">
    <source>
        <dbReference type="EMBL" id="RWS03129.1"/>
    </source>
</evidence>
<dbReference type="CDD" id="cd00170">
    <property type="entry name" value="SEC14"/>
    <property type="match status" value="1"/>
</dbReference>
<protein>
    <submittedName>
        <fullName evidence="3">Motile sperm domain-containing protein 2-like protein</fullName>
    </submittedName>
</protein>
<gene>
    <name evidence="3" type="ORF">B4U79_16545</name>
</gene>
<dbReference type="PROSITE" id="PS50191">
    <property type="entry name" value="CRAL_TRIO"/>
    <property type="match status" value="1"/>
</dbReference>
<organism evidence="3 4">
    <name type="scientific">Dinothrombium tinctorium</name>
    <dbReference type="NCBI Taxonomy" id="1965070"/>
    <lineage>
        <taxon>Eukaryota</taxon>
        <taxon>Metazoa</taxon>
        <taxon>Ecdysozoa</taxon>
        <taxon>Arthropoda</taxon>
        <taxon>Chelicerata</taxon>
        <taxon>Arachnida</taxon>
        <taxon>Acari</taxon>
        <taxon>Acariformes</taxon>
        <taxon>Trombidiformes</taxon>
        <taxon>Prostigmata</taxon>
        <taxon>Anystina</taxon>
        <taxon>Parasitengona</taxon>
        <taxon>Trombidioidea</taxon>
        <taxon>Trombidiidae</taxon>
        <taxon>Dinothrombium</taxon>
    </lineage>
</organism>
<sequence>MFSFIAKKRNPVETNIITSSYDSADENINFRENIEELILKVKSALREDMDENEENYDNKDAEVFIESSEFDYIERFLIKNDYDVTKTVSMMKKTLQWRKISGLSQMSDTSFPDLFYRLGLVFIHKQDVDGDFVFYSRMRLKLKTHNEIEERFKLFLFYHLFKVDQLAAKIARKYIIVIDCTQTQLQNIDIANMLWCLNVYINKYPAGLKYVIVYNLPWFARAIFTATIKLLPEWFKSLIKRVEKDALFNYIPIENVPSYLNGHDVDDPRFIPENDCYGLKEFFHNVSETVLNKEVEHFEKLLASVWN</sequence>
<evidence type="ECO:0000256" key="1">
    <source>
        <dbReference type="SAM" id="Coils"/>
    </source>
</evidence>
<dbReference type="SUPFAM" id="SSF52087">
    <property type="entry name" value="CRAL/TRIO domain"/>
    <property type="match status" value="1"/>
</dbReference>
<evidence type="ECO:0000259" key="2">
    <source>
        <dbReference type="PROSITE" id="PS50191"/>
    </source>
</evidence>
<dbReference type="GO" id="GO:0140284">
    <property type="term" value="C:endoplasmic reticulum-endosome membrane contact site"/>
    <property type="evidence" value="ECO:0007669"/>
    <property type="project" value="TreeGrafter"/>
</dbReference>
<keyword evidence="1" id="KW-0175">Coiled coil</keyword>
<dbReference type="PANTHER" id="PTHR46384">
    <property type="entry name" value="MOTILE SPERM DOMAIN-CONTAINING PROTEIN 2"/>
    <property type="match status" value="1"/>
</dbReference>
<dbReference type="PANTHER" id="PTHR46384:SF1">
    <property type="entry name" value="MOTILE SPERM DOMAIN-CONTAINING PROTEIN 2"/>
    <property type="match status" value="1"/>
</dbReference>
<proteinExistence type="predicted"/>
<keyword evidence="4" id="KW-1185">Reference proteome</keyword>